<accession>A0A0G1S185</accession>
<name>A0A0G1S185_9BACT</name>
<gene>
    <name evidence="1" type="ORF">UX86_C0034G0008</name>
</gene>
<dbReference type="EMBL" id="LCNU01000034">
    <property type="protein sequence ID" value="KKU63101.1"/>
    <property type="molecule type" value="Genomic_DNA"/>
</dbReference>
<organism evidence="1 2">
    <name type="scientific">Candidatus Amesbacteria bacterium GW2011_GWC1_47_15</name>
    <dbReference type="NCBI Taxonomy" id="1618364"/>
    <lineage>
        <taxon>Bacteria</taxon>
        <taxon>Candidatus Amesiibacteriota</taxon>
    </lineage>
</organism>
<evidence type="ECO:0000313" key="1">
    <source>
        <dbReference type="EMBL" id="KKU63101.1"/>
    </source>
</evidence>
<proteinExistence type="predicted"/>
<sequence length="122" mass="14218">MALPETQLEIPCMRDPSKKCNCPWREFNKYDLRKWARSPLLRNVFQRSGFPLNFSTLCEALLYPGNIYSEYIENFQAMSQAMVAHLQQIVTLRVDFIVREESRRAAHPLCPNVKPINTASEK</sequence>
<dbReference type="AlphaFoldDB" id="A0A0G1S185"/>
<comment type="caution">
    <text evidence="1">The sequence shown here is derived from an EMBL/GenBank/DDBJ whole genome shotgun (WGS) entry which is preliminary data.</text>
</comment>
<reference evidence="1 2" key="1">
    <citation type="journal article" date="2015" name="Nature">
        <title>rRNA introns, odd ribosomes, and small enigmatic genomes across a large radiation of phyla.</title>
        <authorList>
            <person name="Brown C.T."/>
            <person name="Hug L.A."/>
            <person name="Thomas B.C."/>
            <person name="Sharon I."/>
            <person name="Castelle C.J."/>
            <person name="Singh A."/>
            <person name="Wilkins M.J."/>
            <person name="Williams K.H."/>
            <person name="Banfield J.F."/>
        </authorList>
    </citation>
    <scope>NUCLEOTIDE SEQUENCE [LARGE SCALE GENOMIC DNA]</scope>
</reference>
<protein>
    <submittedName>
        <fullName evidence="1">Uncharacterized protein</fullName>
    </submittedName>
</protein>
<evidence type="ECO:0000313" key="2">
    <source>
        <dbReference type="Proteomes" id="UP000034502"/>
    </source>
</evidence>
<dbReference type="Proteomes" id="UP000034502">
    <property type="component" value="Unassembled WGS sequence"/>
</dbReference>